<keyword evidence="2" id="KW-1185">Reference proteome</keyword>
<dbReference type="RefSeq" id="WP_193460881.1">
    <property type="nucleotide sequence ID" value="NZ_BMXO01000001.1"/>
</dbReference>
<protein>
    <submittedName>
        <fullName evidence="1">Uncharacterized protein</fullName>
    </submittedName>
</protein>
<proteinExistence type="predicted"/>
<accession>A0ABQ2WED9</accession>
<evidence type="ECO:0000313" key="2">
    <source>
        <dbReference type="Proteomes" id="UP000647585"/>
    </source>
</evidence>
<reference evidence="2" key="1">
    <citation type="journal article" date="2019" name="Int. J. Syst. Evol. Microbiol.">
        <title>The Global Catalogue of Microorganisms (GCM) 10K type strain sequencing project: providing services to taxonomists for standard genome sequencing and annotation.</title>
        <authorList>
            <consortium name="The Broad Institute Genomics Platform"/>
            <consortium name="The Broad Institute Genome Sequencing Center for Infectious Disease"/>
            <person name="Wu L."/>
            <person name="Ma J."/>
        </authorList>
    </citation>
    <scope>NUCLEOTIDE SEQUENCE [LARGE SCALE GENOMIC DNA]</scope>
    <source>
        <strain evidence="2">KCTC 22157</strain>
    </source>
</reference>
<gene>
    <name evidence="1" type="ORF">GCM10007158_04940</name>
</gene>
<name>A0ABQ2WED9_9GAMM</name>
<comment type="caution">
    <text evidence="1">The sequence shown here is derived from an EMBL/GenBank/DDBJ whole genome shotgun (WGS) entry which is preliminary data.</text>
</comment>
<sequence length="65" mass="7439">MSLKRVAHIASVTTIFPQKRQAIQPVEFVVHESDAEALKSDFLKVGKDMQKAMEQYDRLPRLSHS</sequence>
<dbReference type="EMBL" id="BMXO01000001">
    <property type="protein sequence ID" value="GGW46983.1"/>
    <property type="molecule type" value="Genomic_DNA"/>
</dbReference>
<evidence type="ECO:0000313" key="1">
    <source>
        <dbReference type="EMBL" id="GGW46983.1"/>
    </source>
</evidence>
<dbReference type="Proteomes" id="UP000647585">
    <property type="component" value="Unassembled WGS sequence"/>
</dbReference>
<organism evidence="1 2">
    <name type="scientific">Halomonas johnsoniae</name>
    <dbReference type="NCBI Taxonomy" id="502832"/>
    <lineage>
        <taxon>Bacteria</taxon>
        <taxon>Pseudomonadati</taxon>
        <taxon>Pseudomonadota</taxon>
        <taxon>Gammaproteobacteria</taxon>
        <taxon>Oceanospirillales</taxon>
        <taxon>Halomonadaceae</taxon>
        <taxon>Halomonas</taxon>
    </lineage>
</organism>